<evidence type="ECO:0000313" key="1">
    <source>
        <dbReference type="EMBL" id="EHK50592.1"/>
    </source>
</evidence>
<dbReference type="STRING" id="452589.G9NF76"/>
<dbReference type="AlphaFoldDB" id="G9NF76"/>
<organism evidence="1 2">
    <name type="scientific">Hypocrea atroviridis (strain ATCC 20476 / IMI 206040)</name>
    <name type="common">Trichoderma atroviride</name>
    <dbReference type="NCBI Taxonomy" id="452589"/>
    <lineage>
        <taxon>Eukaryota</taxon>
        <taxon>Fungi</taxon>
        <taxon>Dikarya</taxon>
        <taxon>Ascomycota</taxon>
        <taxon>Pezizomycotina</taxon>
        <taxon>Sordariomycetes</taxon>
        <taxon>Hypocreomycetidae</taxon>
        <taxon>Hypocreales</taxon>
        <taxon>Hypocreaceae</taxon>
        <taxon>Trichoderma</taxon>
    </lineage>
</organism>
<sequence>MEILQTIPYCYHAVHPQKANGVSHEFHLLPSGLVVLNCKQFADIDAKSIKDAHLRIFVSDWHLNLNLHAVVDDLGEVELSANTVGITKRSVG</sequence>
<name>G9NF76_HYPAI</name>
<evidence type="ECO:0000313" key="2">
    <source>
        <dbReference type="Proteomes" id="UP000005426"/>
    </source>
</evidence>
<comment type="caution">
    <text evidence="1">The sequence shown here is derived from an EMBL/GenBank/DDBJ whole genome shotgun (WGS) entry which is preliminary data.</text>
</comment>
<dbReference type="HOGENOM" id="CLU_2413538_0_0_1"/>
<proteinExistence type="predicted"/>
<keyword evidence="2" id="KW-1185">Reference proteome</keyword>
<gene>
    <name evidence="1" type="ORF">TRIATDRAFT_296989</name>
</gene>
<reference evidence="1 2" key="1">
    <citation type="journal article" date="2011" name="Genome Biol.">
        <title>Comparative genome sequence analysis underscores mycoparasitism as the ancestral life style of Trichoderma.</title>
        <authorList>
            <person name="Kubicek C.P."/>
            <person name="Herrera-Estrella A."/>
            <person name="Seidl-Seiboth V."/>
            <person name="Martinez D.A."/>
            <person name="Druzhinina I.S."/>
            <person name="Thon M."/>
            <person name="Zeilinger S."/>
            <person name="Casas-Flores S."/>
            <person name="Horwitz B.A."/>
            <person name="Mukherjee P.K."/>
            <person name="Mukherjee M."/>
            <person name="Kredics L."/>
            <person name="Alcaraz L.D."/>
            <person name="Aerts A."/>
            <person name="Antal Z."/>
            <person name="Atanasova L."/>
            <person name="Cervantes-Badillo M.G."/>
            <person name="Challacombe J."/>
            <person name="Chertkov O."/>
            <person name="McCluskey K."/>
            <person name="Coulpier F."/>
            <person name="Deshpande N."/>
            <person name="von Doehren H."/>
            <person name="Ebbole D.J."/>
            <person name="Esquivel-Naranjo E.U."/>
            <person name="Fekete E."/>
            <person name="Flipphi M."/>
            <person name="Glaser F."/>
            <person name="Gomez-Rodriguez E.Y."/>
            <person name="Gruber S."/>
            <person name="Han C."/>
            <person name="Henrissat B."/>
            <person name="Hermosa R."/>
            <person name="Hernandez-Onate M."/>
            <person name="Karaffa L."/>
            <person name="Kosti I."/>
            <person name="Le Crom S."/>
            <person name="Lindquist E."/>
            <person name="Lucas S."/>
            <person name="Luebeck M."/>
            <person name="Luebeck P.S."/>
            <person name="Margeot A."/>
            <person name="Metz B."/>
            <person name="Misra M."/>
            <person name="Nevalainen H."/>
            <person name="Omann M."/>
            <person name="Packer N."/>
            <person name="Perrone G."/>
            <person name="Uresti-Rivera E.E."/>
            <person name="Salamov A."/>
            <person name="Schmoll M."/>
            <person name="Seiboth B."/>
            <person name="Shapiro H."/>
            <person name="Sukno S."/>
            <person name="Tamayo-Ramos J.A."/>
            <person name="Tisch D."/>
            <person name="Wiest A."/>
            <person name="Wilkinson H.H."/>
            <person name="Zhang M."/>
            <person name="Coutinho P.M."/>
            <person name="Kenerley C.M."/>
            <person name="Monte E."/>
            <person name="Baker S.E."/>
            <person name="Grigoriev I.V."/>
        </authorList>
    </citation>
    <scope>NUCLEOTIDE SEQUENCE [LARGE SCALE GENOMIC DNA]</scope>
    <source>
        <strain evidence="2">ATCC 20476 / IMI 206040</strain>
    </source>
</reference>
<protein>
    <submittedName>
        <fullName evidence="1">Uncharacterized protein</fullName>
    </submittedName>
</protein>
<dbReference type="EMBL" id="ABDG02000013">
    <property type="protein sequence ID" value="EHK50592.1"/>
    <property type="molecule type" value="Genomic_DNA"/>
</dbReference>
<accession>G9NF76</accession>
<dbReference type="Proteomes" id="UP000005426">
    <property type="component" value="Unassembled WGS sequence"/>
</dbReference>